<comment type="caution">
    <text evidence="1">The sequence shown here is derived from an EMBL/GenBank/DDBJ whole genome shotgun (WGS) entry which is preliminary data.</text>
</comment>
<protein>
    <submittedName>
        <fullName evidence="1">Rho termination factor N-terminal domain-containing protein</fullName>
    </submittedName>
</protein>
<organism evidence="1 2">
    <name type="scientific">Sphingomonas insulae</name>
    <dbReference type="NCBI Taxonomy" id="424800"/>
    <lineage>
        <taxon>Bacteria</taxon>
        <taxon>Pseudomonadati</taxon>
        <taxon>Pseudomonadota</taxon>
        <taxon>Alphaproteobacteria</taxon>
        <taxon>Sphingomonadales</taxon>
        <taxon>Sphingomonadaceae</taxon>
        <taxon>Sphingomonas</taxon>
    </lineage>
</organism>
<dbReference type="Proteomes" id="UP001500238">
    <property type="component" value="Unassembled WGS sequence"/>
</dbReference>
<dbReference type="RefSeq" id="WP_163958780.1">
    <property type="nucleotide sequence ID" value="NZ_BAAAES010000007.1"/>
</dbReference>
<accession>A0ABN1HR80</accession>
<evidence type="ECO:0000313" key="1">
    <source>
        <dbReference type="EMBL" id="GAA0663791.1"/>
    </source>
</evidence>
<sequence length="83" mass="9224">MARDHGAQIKDDALYEELRKQGDSKEKAARIANARANGSLDHRGDALDDRTKADLLKEARELGIAGRSKMDKAELVKTIRGHR</sequence>
<dbReference type="Pfam" id="PF23855">
    <property type="entry name" value="DUF7218"/>
    <property type="match status" value="1"/>
</dbReference>
<keyword evidence="2" id="KW-1185">Reference proteome</keyword>
<reference evidence="1 2" key="1">
    <citation type="journal article" date="2019" name="Int. J. Syst. Evol. Microbiol.">
        <title>The Global Catalogue of Microorganisms (GCM) 10K type strain sequencing project: providing services to taxonomists for standard genome sequencing and annotation.</title>
        <authorList>
            <consortium name="The Broad Institute Genomics Platform"/>
            <consortium name="The Broad Institute Genome Sequencing Center for Infectious Disease"/>
            <person name="Wu L."/>
            <person name="Ma J."/>
        </authorList>
    </citation>
    <scope>NUCLEOTIDE SEQUENCE [LARGE SCALE GENOMIC DNA]</scope>
    <source>
        <strain evidence="1 2">JCM 14603</strain>
    </source>
</reference>
<gene>
    <name evidence="1" type="ORF">GCM10009102_11340</name>
</gene>
<dbReference type="EMBL" id="BAAAES010000007">
    <property type="protein sequence ID" value="GAA0663791.1"/>
    <property type="molecule type" value="Genomic_DNA"/>
</dbReference>
<proteinExistence type="predicted"/>
<dbReference type="InterPro" id="IPR055642">
    <property type="entry name" value="DUF7218"/>
</dbReference>
<evidence type="ECO:0000313" key="2">
    <source>
        <dbReference type="Proteomes" id="UP001500238"/>
    </source>
</evidence>
<name>A0ABN1HR80_9SPHN</name>